<name>A0A0C2G3E2_9BILA</name>
<proteinExistence type="predicted"/>
<dbReference type="InterPro" id="IPR035940">
    <property type="entry name" value="CAP_sf"/>
</dbReference>
<evidence type="ECO:0008006" key="3">
    <source>
        <dbReference type="Google" id="ProtNLM"/>
    </source>
</evidence>
<dbReference type="EMBL" id="KN741243">
    <property type="protein sequence ID" value="KIH53424.1"/>
    <property type="molecule type" value="Genomic_DNA"/>
</dbReference>
<dbReference type="OrthoDB" id="414826at2759"/>
<gene>
    <name evidence="1" type="ORF">ANCDUO_16451</name>
</gene>
<keyword evidence="2" id="KW-1185">Reference proteome</keyword>
<organism evidence="1 2">
    <name type="scientific">Ancylostoma duodenale</name>
    <dbReference type="NCBI Taxonomy" id="51022"/>
    <lineage>
        <taxon>Eukaryota</taxon>
        <taxon>Metazoa</taxon>
        <taxon>Ecdysozoa</taxon>
        <taxon>Nematoda</taxon>
        <taxon>Chromadorea</taxon>
        <taxon>Rhabditida</taxon>
        <taxon>Rhabditina</taxon>
        <taxon>Rhabditomorpha</taxon>
        <taxon>Strongyloidea</taxon>
        <taxon>Ancylostomatidae</taxon>
        <taxon>Ancylostomatinae</taxon>
        <taxon>Ancylostoma</taxon>
    </lineage>
</organism>
<evidence type="ECO:0000313" key="1">
    <source>
        <dbReference type="EMBL" id="KIH53424.1"/>
    </source>
</evidence>
<evidence type="ECO:0000313" key="2">
    <source>
        <dbReference type="Proteomes" id="UP000054047"/>
    </source>
</evidence>
<dbReference type="Gene3D" id="3.40.33.10">
    <property type="entry name" value="CAP"/>
    <property type="match status" value="2"/>
</dbReference>
<protein>
    <recommendedName>
        <fullName evidence="3">SCP domain-containing protein</fullName>
    </recommendedName>
</protein>
<accession>A0A0C2G3E2</accession>
<sequence>MPQHNTSIKLAGDCNINELTTKTLNKWWNEVKSSGLTAPTYDETKIKNFGIMANGPTTGFACTYNKCSNKLLCLYDQKPTKGNVLYQAGSDCTKDDCKPGTSSCVKYLCRLPKYVPSEDALPKPMCGAGTTDGMTYEMQMTVQDMINYYRRLVGTGWAKAKNGYAPIAKLMPNLVYNCDVLGKLSKTITDKCEKPPYTAALGRTMSYHYVEKTGFNSKTFLQEAIKTWAEQSKQADIQTIGGAVFYQDDVQQKASDWANVTKSVASSS</sequence>
<dbReference type="SUPFAM" id="SSF55797">
    <property type="entry name" value="PR-1-like"/>
    <property type="match status" value="2"/>
</dbReference>
<dbReference type="Proteomes" id="UP000054047">
    <property type="component" value="Unassembled WGS sequence"/>
</dbReference>
<reference evidence="1 2" key="1">
    <citation type="submission" date="2013-12" db="EMBL/GenBank/DDBJ databases">
        <title>Draft genome of the parsitic nematode Ancylostoma duodenale.</title>
        <authorList>
            <person name="Mitreva M."/>
        </authorList>
    </citation>
    <scope>NUCLEOTIDE SEQUENCE [LARGE SCALE GENOMIC DNA]</scope>
    <source>
        <strain evidence="1 2">Zhejiang</strain>
    </source>
</reference>
<dbReference type="AlphaFoldDB" id="A0A0C2G3E2"/>